<dbReference type="Gene3D" id="3.40.50.300">
    <property type="entry name" value="P-loop containing nucleotide triphosphate hydrolases"/>
    <property type="match status" value="1"/>
</dbReference>
<dbReference type="InterPro" id="IPR027417">
    <property type="entry name" value="P-loop_NTPase"/>
</dbReference>
<feature type="compositionally biased region" description="Acidic residues" evidence="8">
    <location>
        <begin position="38"/>
        <end position="48"/>
    </location>
</feature>
<dbReference type="STRING" id="56484.A0A1Y2FMJ2"/>
<dbReference type="GO" id="GO:0005524">
    <property type="term" value="F:ATP binding"/>
    <property type="evidence" value="ECO:0007669"/>
    <property type="project" value="UniProtKB-KW"/>
</dbReference>
<dbReference type="PANTHER" id="PTHR12755:SF3">
    <property type="entry name" value="POLYNUCLEOTIDE 5'-HYDROXYL-KINASE NOL9"/>
    <property type="match status" value="1"/>
</dbReference>
<accession>A0A1Y2FMJ2</accession>
<dbReference type="AlphaFoldDB" id="A0A1Y2FMJ2"/>
<evidence type="ECO:0000256" key="2">
    <source>
        <dbReference type="ARBA" id="ARBA00018706"/>
    </source>
</evidence>
<keyword evidence="11" id="KW-1185">Reference proteome</keyword>
<gene>
    <name evidence="10" type="ORF">BCR37DRAFT_378475</name>
</gene>
<evidence type="ECO:0000256" key="3">
    <source>
        <dbReference type="ARBA" id="ARBA00019824"/>
    </source>
</evidence>
<dbReference type="GO" id="GO:0051731">
    <property type="term" value="F:polynucleotide 5'-hydroxyl-kinase activity"/>
    <property type="evidence" value="ECO:0007669"/>
    <property type="project" value="InterPro"/>
</dbReference>
<evidence type="ECO:0000259" key="9">
    <source>
        <dbReference type="Pfam" id="PF16575"/>
    </source>
</evidence>
<evidence type="ECO:0000256" key="7">
    <source>
        <dbReference type="ARBA" id="ARBA00022840"/>
    </source>
</evidence>
<dbReference type="EMBL" id="MCFI01000006">
    <property type="protein sequence ID" value="ORY84446.1"/>
    <property type="molecule type" value="Genomic_DNA"/>
</dbReference>
<dbReference type="OrthoDB" id="4054781at2759"/>
<sequence length="611" mass="65790">MKRKGDAHQLSAFAAKKLALEEAQAAAALALAANASDDPVETTSDLDAESPGQELSAAQSDGSASELEDGMDTGVNRFAALASSTGQSSVHPSREGFVAAAGQQRPLPATIEEEEGSLRVELPAFEVISVRGRFLLVVKSGSLCLLGARLGRMNYAILVEIPESESWPVSAAETGSNEPVTFLMHPCHDGIPRVLAHYPQGRALFPISSERLKSSLLGYGPEQYKEENLAWQDKPGDLTFFTGPKNSGKSTWARRRSNKALSSGYPVLYIDLDPGQPQFSPPGIMSAYLLMTPAHFMLSTGPIWKRPPQHLRSHWIGETSAKEDPSHYFECALDLIRIVERYPQAVVTINTPGWVKGTGLELLSSIIAASLQALSDTRIHVLHLGHSDLQRHLPEGVSNEAMPAPLPTDAVTMSAADARTLNLLTYFHRSGDGWQTGPLAGTHTWVTSYDSDEAGIHGIAILRESLQPLDLIAAINGTVMALVEVDKSLLHGPLPRTQHGLAYLENDGAPIPPASSNCIALAIVAGLDLAQRKIHLISPITAAQLDKYSRKDAQRALLLVSGGIEVPAAAMFGNATGIRGERPYVTQKAGEGVGWQAWHVRRNIGRRMRQT</sequence>
<evidence type="ECO:0000313" key="11">
    <source>
        <dbReference type="Proteomes" id="UP000193685"/>
    </source>
</evidence>
<dbReference type="RefSeq" id="XP_040726464.1">
    <property type="nucleotide sequence ID" value="XM_040869052.1"/>
</dbReference>
<evidence type="ECO:0000256" key="1">
    <source>
        <dbReference type="ARBA" id="ARBA00011003"/>
    </source>
</evidence>
<dbReference type="GO" id="GO:0000448">
    <property type="term" value="P:cleavage in ITS2 between 5.8S rRNA and LSU-rRNA of tricistronic rRNA transcript (SSU-rRNA, 5.8S rRNA, LSU-rRNA)"/>
    <property type="evidence" value="ECO:0007669"/>
    <property type="project" value="TreeGrafter"/>
</dbReference>
<dbReference type="GeneID" id="63785651"/>
<dbReference type="GO" id="GO:0005634">
    <property type="term" value="C:nucleus"/>
    <property type="evidence" value="ECO:0007669"/>
    <property type="project" value="TreeGrafter"/>
</dbReference>
<comment type="caution">
    <text evidence="10">The sequence shown here is derived from an EMBL/GenBank/DDBJ whole genome shotgun (WGS) entry which is preliminary data.</text>
</comment>
<dbReference type="InterPro" id="IPR032319">
    <property type="entry name" value="CLP1_P"/>
</dbReference>
<evidence type="ECO:0000313" key="10">
    <source>
        <dbReference type="EMBL" id="ORY84446.1"/>
    </source>
</evidence>
<proteinExistence type="inferred from homology"/>
<dbReference type="Pfam" id="PF16575">
    <property type="entry name" value="CLP1_P"/>
    <property type="match status" value="1"/>
</dbReference>
<reference evidence="10 11" key="1">
    <citation type="submission" date="2016-07" db="EMBL/GenBank/DDBJ databases">
        <title>Pervasive Adenine N6-methylation of Active Genes in Fungi.</title>
        <authorList>
            <consortium name="DOE Joint Genome Institute"/>
            <person name="Mondo S.J."/>
            <person name="Dannebaum R.O."/>
            <person name="Kuo R.C."/>
            <person name="Labutti K."/>
            <person name="Haridas S."/>
            <person name="Kuo A."/>
            <person name="Salamov A."/>
            <person name="Ahrendt S.R."/>
            <person name="Lipzen A."/>
            <person name="Sullivan W."/>
            <person name="Andreopoulos W.B."/>
            <person name="Clum A."/>
            <person name="Lindquist E."/>
            <person name="Daum C."/>
            <person name="Ramamoorthy G.K."/>
            <person name="Gryganskyi A."/>
            <person name="Culley D."/>
            <person name="Magnuson J.K."/>
            <person name="James T.Y."/>
            <person name="O'Malley M.A."/>
            <person name="Stajich J.E."/>
            <person name="Spatafora J.W."/>
            <person name="Visel A."/>
            <person name="Grigoriev I.V."/>
        </authorList>
    </citation>
    <scope>NUCLEOTIDE SEQUENCE [LARGE SCALE GENOMIC DNA]</scope>
    <source>
        <strain evidence="10 11">12-1054</strain>
    </source>
</reference>
<keyword evidence="5" id="KW-0547">Nucleotide-binding</keyword>
<dbReference type="InterPro" id="IPR045116">
    <property type="entry name" value="Clp1/Grc3"/>
</dbReference>
<evidence type="ECO:0000256" key="6">
    <source>
        <dbReference type="ARBA" id="ARBA00022777"/>
    </source>
</evidence>
<evidence type="ECO:0000256" key="4">
    <source>
        <dbReference type="ARBA" id="ARBA00022679"/>
    </source>
</evidence>
<evidence type="ECO:0000256" key="5">
    <source>
        <dbReference type="ARBA" id="ARBA00022741"/>
    </source>
</evidence>
<organism evidence="10 11">
    <name type="scientific">Protomyces lactucae-debilis</name>
    <dbReference type="NCBI Taxonomy" id="2754530"/>
    <lineage>
        <taxon>Eukaryota</taxon>
        <taxon>Fungi</taxon>
        <taxon>Dikarya</taxon>
        <taxon>Ascomycota</taxon>
        <taxon>Taphrinomycotina</taxon>
        <taxon>Taphrinomycetes</taxon>
        <taxon>Taphrinales</taxon>
        <taxon>Protomycetaceae</taxon>
        <taxon>Protomyces</taxon>
    </lineage>
</organism>
<evidence type="ECO:0000256" key="8">
    <source>
        <dbReference type="SAM" id="MobiDB-lite"/>
    </source>
</evidence>
<comment type="similarity">
    <text evidence="1">Belongs to the Clp1 family. NOL9/GRC3 subfamily.</text>
</comment>
<protein>
    <recommendedName>
        <fullName evidence="3">Polynucleotide 5'-hydroxyl-kinase GRC3</fullName>
    </recommendedName>
    <alternativeName>
        <fullName evidence="2">Polynucleotide 5'-hydroxyl-kinase grc3</fullName>
    </alternativeName>
</protein>
<name>A0A1Y2FMJ2_PROLT</name>
<feature type="domain" description="Clp1 P-loop" evidence="9">
    <location>
        <begin position="243"/>
        <end position="428"/>
    </location>
</feature>
<dbReference type="Proteomes" id="UP000193685">
    <property type="component" value="Unassembled WGS sequence"/>
</dbReference>
<keyword evidence="7" id="KW-0067">ATP-binding</keyword>
<dbReference type="PANTHER" id="PTHR12755">
    <property type="entry name" value="CLEAVAGE/POLYADENYLATION FACTOR IA SUBUNIT CLP1P"/>
    <property type="match status" value="1"/>
</dbReference>
<feature type="region of interest" description="Disordered" evidence="8">
    <location>
        <begin position="34"/>
        <end position="70"/>
    </location>
</feature>
<keyword evidence="4" id="KW-0808">Transferase</keyword>
<keyword evidence="6" id="KW-0418">Kinase</keyword>
<dbReference type="SUPFAM" id="SSF52540">
    <property type="entry name" value="P-loop containing nucleoside triphosphate hydrolases"/>
    <property type="match status" value="1"/>
</dbReference>